<accession>A0A9P9D7C4</accession>
<evidence type="ECO:0000256" key="1">
    <source>
        <dbReference type="ARBA" id="ARBA00008668"/>
    </source>
</evidence>
<dbReference type="Proteomes" id="UP000700596">
    <property type="component" value="Unassembled WGS sequence"/>
</dbReference>
<keyword evidence="3" id="KW-0732">Signal</keyword>
<protein>
    <submittedName>
        <fullName evidence="5">GDSL-like Lipase/Acylhydrolase</fullName>
    </submittedName>
</protein>
<dbReference type="Gene3D" id="3.40.50.1110">
    <property type="entry name" value="SGNH hydrolase"/>
    <property type="match status" value="1"/>
</dbReference>
<name>A0A9P9D7C4_9PLEO</name>
<dbReference type="GO" id="GO:0016787">
    <property type="term" value="F:hydrolase activity"/>
    <property type="evidence" value="ECO:0007669"/>
    <property type="project" value="UniProtKB-KW"/>
</dbReference>
<sequence>MHTSLLNLVFALFTLSPLVTSHPSTKPIPTIWLAGDSTTAPDGGHNGTEGWGQYLQYSFQSNARVNNSAYAARSARSFTREGRFDRIAEKLRPGDWVVIEFGINDGINGGVPVDGATTTTGDKGRASCPGGGDETCVLKYNNVTETVFTYPTYLKNASRRFLSLGAAGIVIASQLPTNVWEKGNFSYASTIFEKYDVQATLDLGGPDAGVYFVPHGGYAAQAQRILGKEVVDKNYPMDNTHSAPFLADVHSQAFVLGLKCGTSPLAHLAVNATARIEGARGPCLSADDAIPI</sequence>
<evidence type="ECO:0000313" key="6">
    <source>
        <dbReference type="Proteomes" id="UP000700596"/>
    </source>
</evidence>
<feature type="signal peptide" evidence="3">
    <location>
        <begin position="1"/>
        <end position="21"/>
    </location>
</feature>
<evidence type="ECO:0000313" key="5">
    <source>
        <dbReference type="EMBL" id="KAH7113729.1"/>
    </source>
</evidence>
<dbReference type="EMBL" id="JAGMWT010000018">
    <property type="protein sequence ID" value="KAH7113729.1"/>
    <property type="molecule type" value="Genomic_DNA"/>
</dbReference>
<dbReference type="PANTHER" id="PTHR43695:SF1">
    <property type="entry name" value="RHAMNOGALACTURONAN ACETYLESTERASE"/>
    <property type="match status" value="1"/>
</dbReference>
<comment type="caution">
    <text evidence="5">The sequence shown here is derived from an EMBL/GenBank/DDBJ whole genome shotgun (WGS) entry which is preliminary data.</text>
</comment>
<feature type="chain" id="PRO_5040362998" evidence="3">
    <location>
        <begin position="22"/>
        <end position="292"/>
    </location>
</feature>
<evidence type="ECO:0000256" key="3">
    <source>
        <dbReference type="SAM" id="SignalP"/>
    </source>
</evidence>
<dbReference type="InterPro" id="IPR036514">
    <property type="entry name" value="SGNH_hydro_sf"/>
</dbReference>
<dbReference type="OrthoDB" id="2141316at2759"/>
<dbReference type="AlphaFoldDB" id="A0A9P9D7C4"/>
<keyword evidence="6" id="KW-1185">Reference proteome</keyword>
<proteinExistence type="inferred from homology"/>
<comment type="similarity">
    <text evidence="1">Belongs to the 'GDSL' lipolytic enzyme family.</text>
</comment>
<dbReference type="InterPro" id="IPR037459">
    <property type="entry name" value="RhgT-like"/>
</dbReference>
<organism evidence="5 6">
    <name type="scientific">Dendryphion nanum</name>
    <dbReference type="NCBI Taxonomy" id="256645"/>
    <lineage>
        <taxon>Eukaryota</taxon>
        <taxon>Fungi</taxon>
        <taxon>Dikarya</taxon>
        <taxon>Ascomycota</taxon>
        <taxon>Pezizomycotina</taxon>
        <taxon>Dothideomycetes</taxon>
        <taxon>Pleosporomycetidae</taxon>
        <taxon>Pleosporales</taxon>
        <taxon>Torulaceae</taxon>
        <taxon>Dendryphion</taxon>
    </lineage>
</organism>
<dbReference type="SUPFAM" id="SSF52266">
    <property type="entry name" value="SGNH hydrolase"/>
    <property type="match status" value="1"/>
</dbReference>
<keyword evidence="2" id="KW-0378">Hydrolase</keyword>
<evidence type="ECO:0000259" key="4">
    <source>
        <dbReference type="Pfam" id="PF13472"/>
    </source>
</evidence>
<reference evidence="5" key="1">
    <citation type="journal article" date="2021" name="Nat. Commun.">
        <title>Genetic determinants of endophytism in the Arabidopsis root mycobiome.</title>
        <authorList>
            <person name="Mesny F."/>
            <person name="Miyauchi S."/>
            <person name="Thiergart T."/>
            <person name="Pickel B."/>
            <person name="Atanasova L."/>
            <person name="Karlsson M."/>
            <person name="Huettel B."/>
            <person name="Barry K.W."/>
            <person name="Haridas S."/>
            <person name="Chen C."/>
            <person name="Bauer D."/>
            <person name="Andreopoulos W."/>
            <person name="Pangilinan J."/>
            <person name="LaButti K."/>
            <person name="Riley R."/>
            <person name="Lipzen A."/>
            <person name="Clum A."/>
            <person name="Drula E."/>
            <person name="Henrissat B."/>
            <person name="Kohler A."/>
            <person name="Grigoriev I.V."/>
            <person name="Martin F.M."/>
            <person name="Hacquard S."/>
        </authorList>
    </citation>
    <scope>NUCLEOTIDE SEQUENCE</scope>
    <source>
        <strain evidence="5">MPI-CAGE-CH-0243</strain>
    </source>
</reference>
<feature type="domain" description="SGNH hydrolase-type esterase" evidence="4">
    <location>
        <begin position="34"/>
        <end position="114"/>
    </location>
</feature>
<evidence type="ECO:0000256" key="2">
    <source>
        <dbReference type="ARBA" id="ARBA00022801"/>
    </source>
</evidence>
<gene>
    <name evidence="5" type="ORF">B0J11DRAFT_138729</name>
</gene>
<dbReference type="InterPro" id="IPR013830">
    <property type="entry name" value="SGNH_hydro"/>
</dbReference>
<dbReference type="Pfam" id="PF13472">
    <property type="entry name" value="Lipase_GDSL_2"/>
    <property type="match status" value="1"/>
</dbReference>
<dbReference type="PANTHER" id="PTHR43695">
    <property type="entry name" value="PUTATIVE (AFU_ORTHOLOGUE AFUA_2G17250)-RELATED"/>
    <property type="match status" value="1"/>
</dbReference>